<dbReference type="InterPro" id="IPR036259">
    <property type="entry name" value="MFS_trans_sf"/>
</dbReference>
<evidence type="ECO:0000256" key="1">
    <source>
        <dbReference type="ARBA" id="ARBA00004651"/>
    </source>
</evidence>
<reference evidence="9 10" key="1">
    <citation type="submission" date="2020-08" db="EMBL/GenBank/DDBJ databases">
        <title>Sequencing the genomes of 1000 actinobacteria strains.</title>
        <authorList>
            <person name="Klenk H.-P."/>
        </authorList>
    </citation>
    <scope>NUCLEOTIDE SEQUENCE [LARGE SCALE GENOMIC DNA]</scope>
    <source>
        <strain evidence="9 10">DSM 41654</strain>
    </source>
</reference>
<dbReference type="PANTHER" id="PTHR42718:SF42">
    <property type="entry name" value="EXPORT PROTEIN"/>
    <property type="match status" value="1"/>
</dbReference>
<gene>
    <name evidence="9" type="ORF">FHR34_005323</name>
</gene>
<sequence>MPKKTPAPRASVAVPPRSNGRWWALAALTLSVLVVGLDSFILYTALPTLSASLHASTTQLQWIQAAYTLAWAGLLLPIGTLGDQVGRRRMVLGGLLIFGVSSVIASQVTTADALIAMRALMGAGAAVIMPMVLAILPSLFPDAATRRKAVSAVTVGAILGLSLGPLLAGWLLTSFSWGSVFLINGPVVLLSLIGVAILVPESKDPRATRLDWPGALLCAIGVMGVVYGIIEQPTYGWAGRTLLPLIGGLAFLVAFLLRQRRSVAPLVDLRLFANRTFTWGTIAFAVISFAQAGMLFVVSPFLQVVQGNDAQGTGLRLLPMIAALLCGAGISDAKAARFGAKLVIPAGMVVSAGGLAIFTVIHPGSGYGIVALALVVFGFGLGLGLPLAADTVLDALAPSQAGMGNALSRTMQSMGVSLGSAILGSVLNSAYRDRIDSAVAALPGGAQGAARSGVEGAHGVAAQLPVAAGRVLTQAADRAYLHGMGQAAVTTAVLLVVGAALVLRLLPKGHGGQGEQGGQGGHAVESEGGLAEVGLR</sequence>
<feature type="domain" description="Major facilitator superfamily (MFS) profile" evidence="8">
    <location>
        <begin position="24"/>
        <end position="510"/>
    </location>
</feature>
<keyword evidence="5" id="KW-0046">Antibiotic resistance</keyword>
<evidence type="ECO:0000256" key="3">
    <source>
        <dbReference type="ARBA" id="ARBA00022989"/>
    </source>
</evidence>
<feature type="transmembrane region" description="Helical" evidence="7">
    <location>
        <begin position="487"/>
        <end position="506"/>
    </location>
</feature>
<accession>A0A7W7R6Q2</accession>
<feature type="transmembrane region" description="Helical" evidence="7">
    <location>
        <begin position="314"/>
        <end position="330"/>
    </location>
</feature>
<dbReference type="RefSeq" id="WP_184939425.1">
    <property type="nucleotide sequence ID" value="NZ_JACHJV010000001.1"/>
</dbReference>
<keyword evidence="4 7" id="KW-0472">Membrane</keyword>
<evidence type="ECO:0000256" key="4">
    <source>
        <dbReference type="ARBA" id="ARBA00023136"/>
    </source>
</evidence>
<dbReference type="GO" id="GO:0046677">
    <property type="term" value="P:response to antibiotic"/>
    <property type="evidence" value="ECO:0007669"/>
    <property type="project" value="UniProtKB-KW"/>
</dbReference>
<dbReference type="PROSITE" id="PS50850">
    <property type="entry name" value="MFS"/>
    <property type="match status" value="1"/>
</dbReference>
<keyword evidence="2 7" id="KW-0812">Transmembrane</keyword>
<feature type="transmembrane region" description="Helical" evidence="7">
    <location>
        <begin position="342"/>
        <end position="361"/>
    </location>
</feature>
<evidence type="ECO:0000256" key="5">
    <source>
        <dbReference type="ARBA" id="ARBA00023251"/>
    </source>
</evidence>
<dbReference type="Gene3D" id="1.20.1250.20">
    <property type="entry name" value="MFS general substrate transporter like domains"/>
    <property type="match status" value="1"/>
</dbReference>
<name>A0A7W7R6Q2_KITKI</name>
<dbReference type="EMBL" id="JACHJV010000001">
    <property type="protein sequence ID" value="MBB4926330.1"/>
    <property type="molecule type" value="Genomic_DNA"/>
</dbReference>
<evidence type="ECO:0000256" key="7">
    <source>
        <dbReference type="SAM" id="Phobius"/>
    </source>
</evidence>
<dbReference type="GO" id="GO:0022857">
    <property type="term" value="F:transmembrane transporter activity"/>
    <property type="evidence" value="ECO:0007669"/>
    <property type="project" value="InterPro"/>
</dbReference>
<feature type="transmembrane region" description="Helical" evidence="7">
    <location>
        <begin position="62"/>
        <end position="79"/>
    </location>
</feature>
<comment type="caution">
    <text evidence="9">The sequence shown here is derived from an EMBL/GenBank/DDBJ whole genome shotgun (WGS) entry which is preliminary data.</text>
</comment>
<evidence type="ECO:0000259" key="8">
    <source>
        <dbReference type="PROSITE" id="PS50850"/>
    </source>
</evidence>
<protein>
    <submittedName>
        <fullName evidence="9">EmrB/QacA subfamily drug resistance transporter</fullName>
    </submittedName>
</protein>
<dbReference type="Gene3D" id="1.20.1720.10">
    <property type="entry name" value="Multidrug resistance protein D"/>
    <property type="match status" value="1"/>
</dbReference>
<dbReference type="InterPro" id="IPR020846">
    <property type="entry name" value="MFS_dom"/>
</dbReference>
<feature type="compositionally biased region" description="Gly residues" evidence="6">
    <location>
        <begin position="511"/>
        <end position="521"/>
    </location>
</feature>
<evidence type="ECO:0000256" key="2">
    <source>
        <dbReference type="ARBA" id="ARBA00022692"/>
    </source>
</evidence>
<evidence type="ECO:0000313" key="10">
    <source>
        <dbReference type="Proteomes" id="UP000540506"/>
    </source>
</evidence>
<comment type="subcellular location">
    <subcellularLocation>
        <location evidence="1">Cell membrane</location>
        <topology evidence="1">Multi-pass membrane protein</topology>
    </subcellularLocation>
</comment>
<proteinExistence type="predicted"/>
<feature type="transmembrane region" description="Helical" evidence="7">
    <location>
        <begin position="177"/>
        <end position="198"/>
    </location>
</feature>
<feature type="transmembrane region" description="Helical" evidence="7">
    <location>
        <begin position="277"/>
        <end position="302"/>
    </location>
</feature>
<feature type="transmembrane region" description="Helical" evidence="7">
    <location>
        <begin position="91"/>
        <end position="109"/>
    </location>
</feature>
<feature type="transmembrane region" description="Helical" evidence="7">
    <location>
        <begin position="149"/>
        <end position="171"/>
    </location>
</feature>
<dbReference type="Proteomes" id="UP000540506">
    <property type="component" value="Unassembled WGS sequence"/>
</dbReference>
<feature type="transmembrane region" description="Helical" evidence="7">
    <location>
        <begin position="210"/>
        <end position="230"/>
    </location>
</feature>
<feature type="transmembrane region" description="Helical" evidence="7">
    <location>
        <begin position="367"/>
        <end position="389"/>
    </location>
</feature>
<feature type="transmembrane region" description="Helical" evidence="7">
    <location>
        <begin position="115"/>
        <end position="137"/>
    </location>
</feature>
<dbReference type="CDD" id="cd17321">
    <property type="entry name" value="MFS_MMR_MDR_like"/>
    <property type="match status" value="1"/>
</dbReference>
<organism evidence="9 10">
    <name type="scientific">Kitasatospora kifunensis</name>
    <name type="common">Streptomyces kifunensis</name>
    <dbReference type="NCBI Taxonomy" id="58351"/>
    <lineage>
        <taxon>Bacteria</taxon>
        <taxon>Bacillati</taxon>
        <taxon>Actinomycetota</taxon>
        <taxon>Actinomycetes</taxon>
        <taxon>Kitasatosporales</taxon>
        <taxon>Streptomycetaceae</taxon>
        <taxon>Kitasatospora</taxon>
    </lineage>
</organism>
<feature type="transmembrane region" description="Helical" evidence="7">
    <location>
        <begin position="21"/>
        <end position="42"/>
    </location>
</feature>
<keyword evidence="3 7" id="KW-1133">Transmembrane helix</keyword>
<dbReference type="AlphaFoldDB" id="A0A7W7R6Q2"/>
<dbReference type="GO" id="GO:0005886">
    <property type="term" value="C:plasma membrane"/>
    <property type="evidence" value="ECO:0007669"/>
    <property type="project" value="UniProtKB-SubCell"/>
</dbReference>
<dbReference type="Pfam" id="PF07690">
    <property type="entry name" value="MFS_1"/>
    <property type="match status" value="1"/>
</dbReference>
<evidence type="ECO:0000256" key="6">
    <source>
        <dbReference type="SAM" id="MobiDB-lite"/>
    </source>
</evidence>
<keyword evidence="10" id="KW-1185">Reference proteome</keyword>
<evidence type="ECO:0000313" key="9">
    <source>
        <dbReference type="EMBL" id="MBB4926330.1"/>
    </source>
</evidence>
<dbReference type="SUPFAM" id="SSF103473">
    <property type="entry name" value="MFS general substrate transporter"/>
    <property type="match status" value="1"/>
</dbReference>
<dbReference type="PANTHER" id="PTHR42718">
    <property type="entry name" value="MAJOR FACILITATOR SUPERFAMILY MULTIDRUG TRANSPORTER MFSC"/>
    <property type="match status" value="1"/>
</dbReference>
<feature type="region of interest" description="Disordered" evidence="6">
    <location>
        <begin position="511"/>
        <end position="536"/>
    </location>
</feature>
<feature type="transmembrane region" description="Helical" evidence="7">
    <location>
        <begin position="236"/>
        <end position="257"/>
    </location>
</feature>
<dbReference type="InterPro" id="IPR011701">
    <property type="entry name" value="MFS"/>
</dbReference>